<dbReference type="EMBL" id="CM045764">
    <property type="protein sequence ID" value="KAI8006472.1"/>
    <property type="molecule type" value="Genomic_DNA"/>
</dbReference>
<proteinExistence type="predicted"/>
<organism evidence="1 2">
    <name type="scientific">Camellia lanceoleosa</name>
    <dbReference type="NCBI Taxonomy" id="1840588"/>
    <lineage>
        <taxon>Eukaryota</taxon>
        <taxon>Viridiplantae</taxon>
        <taxon>Streptophyta</taxon>
        <taxon>Embryophyta</taxon>
        <taxon>Tracheophyta</taxon>
        <taxon>Spermatophyta</taxon>
        <taxon>Magnoliopsida</taxon>
        <taxon>eudicotyledons</taxon>
        <taxon>Gunneridae</taxon>
        <taxon>Pentapetalae</taxon>
        <taxon>asterids</taxon>
        <taxon>Ericales</taxon>
        <taxon>Theaceae</taxon>
        <taxon>Camellia</taxon>
    </lineage>
</organism>
<comment type="caution">
    <text evidence="1">The sequence shown here is derived from an EMBL/GenBank/DDBJ whole genome shotgun (WGS) entry which is preliminary data.</text>
</comment>
<keyword evidence="2" id="KW-1185">Reference proteome</keyword>
<evidence type="ECO:0000313" key="1">
    <source>
        <dbReference type="EMBL" id="KAI8006472.1"/>
    </source>
</evidence>
<accession>A0ACC0H0Z1</accession>
<protein>
    <submittedName>
        <fullName evidence="1">Uncharacterized protein</fullName>
    </submittedName>
</protein>
<dbReference type="Proteomes" id="UP001060215">
    <property type="component" value="Chromosome 7"/>
</dbReference>
<reference evidence="1 2" key="1">
    <citation type="journal article" date="2022" name="Plant J.">
        <title>Chromosome-level genome of Camellia lanceoleosa provides a valuable resource for understanding genome evolution and self-incompatibility.</title>
        <authorList>
            <person name="Gong W."/>
            <person name="Xiao S."/>
            <person name="Wang L."/>
            <person name="Liao Z."/>
            <person name="Chang Y."/>
            <person name="Mo W."/>
            <person name="Hu G."/>
            <person name="Li W."/>
            <person name="Zhao G."/>
            <person name="Zhu H."/>
            <person name="Hu X."/>
            <person name="Ji K."/>
            <person name="Xiang X."/>
            <person name="Song Q."/>
            <person name="Yuan D."/>
            <person name="Jin S."/>
            <person name="Zhang L."/>
        </authorList>
    </citation>
    <scope>NUCLEOTIDE SEQUENCE [LARGE SCALE GENOMIC DNA]</scope>
    <source>
        <strain evidence="1">SQ_2022a</strain>
    </source>
</reference>
<sequence length="281" mass="31498">MHKTDHYVLEMVIWLHHLISVMRHRDNGICRALSVRSPTRKGLNLQPVMMQRLPSPIDSPKAHNAQLSLEDRNLFEKVMNRKKLGPGISKCQEFGLAKKRGSKVWAPSMSTGNSPSWQSKLPKSCVLDKLTFAKDFSLCSSETLHRLHHTIQENLGSTGKGRKWRLWRSDKAGHVAMSDSSSFAVDDVISAAVATVVRATAKEFMVVRQEWAAIRIQTMFQAFLLSRCSVLSHLNSGDSVRSSSKVYCVPNPQPTDEKMEDTWCLKEERWSLKGGGVAGGQ</sequence>
<gene>
    <name evidence="1" type="ORF">LOK49_LG07G01427</name>
</gene>
<evidence type="ECO:0000313" key="2">
    <source>
        <dbReference type="Proteomes" id="UP001060215"/>
    </source>
</evidence>
<name>A0ACC0H0Z1_9ERIC</name>